<dbReference type="STRING" id="1122156.SAMN02745117_00162"/>
<dbReference type="AlphaFoldDB" id="A0A1M4SN62"/>
<feature type="signal peptide" evidence="3">
    <location>
        <begin position="1"/>
        <end position="27"/>
    </location>
</feature>
<reference evidence="5 6" key="1">
    <citation type="submission" date="2016-11" db="EMBL/GenBank/DDBJ databases">
        <authorList>
            <person name="Jaros S."/>
            <person name="Januszkiewicz K."/>
            <person name="Wedrychowicz H."/>
        </authorList>
    </citation>
    <scope>NUCLEOTIDE SEQUENCE [LARGE SCALE GENOMIC DNA]</scope>
    <source>
        <strain evidence="5 6">DSM 16112</strain>
    </source>
</reference>
<evidence type="ECO:0000259" key="4">
    <source>
        <dbReference type="Pfam" id="PF00496"/>
    </source>
</evidence>
<accession>A0A1M4SN62</accession>
<comment type="similarity">
    <text evidence="1">Belongs to the bacterial solute-binding protein 5 family.</text>
</comment>
<dbReference type="EMBL" id="FQUZ01000001">
    <property type="protein sequence ID" value="SHE33714.1"/>
    <property type="molecule type" value="Genomic_DNA"/>
</dbReference>
<dbReference type="Gene3D" id="3.40.190.10">
    <property type="entry name" value="Periplasmic binding protein-like II"/>
    <property type="match status" value="1"/>
</dbReference>
<evidence type="ECO:0000256" key="2">
    <source>
        <dbReference type="ARBA" id="ARBA00022729"/>
    </source>
</evidence>
<dbReference type="Pfam" id="PF00496">
    <property type="entry name" value="SBP_bac_5"/>
    <property type="match status" value="1"/>
</dbReference>
<dbReference type="GO" id="GO:0015833">
    <property type="term" value="P:peptide transport"/>
    <property type="evidence" value="ECO:0007669"/>
    <property type="project" value="TreeGrafter"/>
</dbReference>
<protein>
    <submittedName>
        <fullName evidence="5">Peptide/nickel transport system substrate-binding protein</fullName>
    </submittedName>
</protein>
<name>A0A1M4SN62_9BURK</name>
<dbReference type="InterPro" id="IPR039424">
    <property type="entry name" value="SBP_5"/>
</dbReference>
<dbReference type="OrthoDB" id="9801799at2"/>
<feature type="chain" id="PRO_5012861043" evidence="3">
    <location>
        <begin position="28"/>
        <end position="525"/>
    </location>
</feature>
<feature type="domain" description="Solute-binding protein family 5" evidence="4">
    <location>
        <begin position="76"/>
        <end position="435"/>
    </location>
</feature>
<dbReference type="PANTHER" id="PTHR30290:SF38">
    <property type="entry name" value="D,D-DIPEPTIDE-BINDING PERIPLASMIC PROTEIN DDPA-RELATED"/>
    <property type="match status" value="1"/>
</dbReference>
<dbReference type="SUPFAM" id="SSF53850">
    <property type="entry name" value="Periplasmic binding protein-like II"/>
    <property type="match status" value="1"/>
</dbReference>
<proteinExistence type="inferred from homology"/>
<sequence>MPRFSQIKRYFLYASLITLSMASPVHAQPAQGGILNWALPVEPPSLVPINTPAGGVIDVGPKIVEGLLTFNDQLDPKPLLATAWEVAPDGLRYTFKLRKGVKWHDGADFTSADVAWSIQANKQHHSRGRATFAQVREIQTPDPHTIVLLLDKPAPYLLTALAASETPIVARHLYEGKDIASNPHNRAPVGTGPFIFKEWVKGSHLILERNPNYWDQPRPYLDKIVVRFITDPSAVAAALEAGSIDIAGNAIANGDIDRLGKLPHLNVDVRGWPWQGHHNQILFNFDTPALKNRDVRRAIAHVISVDQINKLAWYGKGVPSASAIGVASRYHDSSIAFHEIDPKKAEALLDQAGYPRGADGKRLTLRLLYNPYRPPQIAEIIRQSLQRIGIDASIKSYDFATYTKTVYTDRDFDITVEGLSNVFDPTVGVQRGYWSKNFKIGLPFSNTGNYVNPEIDRLLEAAAVEPDEATRKDLFLQFQKTLWEDVAGIDLGKPPETVVSNVKVKNAVPTAERLYGSFSELYLAP</sequence>
<dbReference type="GO" id="GO:0043190">
    <property type="term" value="C:ATP-binding cassette (ABC) transporter complex"/>
    <property type="evidence" value="ECO:0007669"/>
    <property type="project" value="InterPro"/>
</dbReference>
<dbReference type="InterPro" id="IPR030678">
    <property type="entry name" value="Peptide/Ni-bd"/>
</dbReference>
<dbReference type="Proteomes" id="UP000184327">
    <property type="component" value="Unassembled WGS sequence"/>
</dbReference>
<evidence type="ECO:0000256" key="1">
    <source>
        <dbReference type="ARBA" id="ARBA00005695"/>
    </source>
</evidence>
<evidence type="ECO:0000256" key="3">
    <source>
        <dbReference type="SAM" id="SignalP"/>
    </source>
</evidence>
<gene>
    <name evidence="5" type="ORF">SAMN02745117_00162</name>
</gene>
<dbReference type="Gene3D" id="3.10.105.10">
    <property type="entry name" value="Dipeptide-binding Protein, Domain 3"/>
    <property type="match status" value="1"/>
</dbReference>
<dbReference type="PANTHER" id="PTHR30290">
    <property type="entry name" value="PERIPLASMIC BINDING COMPONENT OF ABC TRANSPORTER"/>
    <property type="match status" value="1"/>
</dbReference>
<dbReference type="RefSeq" id="WP_073353435.1">
    <property type="nucleotide sequence ID" value="NZ_FQUZ01000001.1"/>
</dbReference>
<evidence type="ECO:0000313" key="5">
    <source>
        <dbReference type="EMBL" id="SHE33714.1"/>
    </source>
</evidence>
<dbReference type="GO" id="GO:0030288">
    <property type="term" value="C:outer membrane-bounded periplasmic space"/>
    <property type="evidence" value="ECO:0007669"/>
    <property type="project" value="UniProtKB-ARBA"/>
</dbReference>
<dbReference type="PIRSF" id="PIRSF002741">
    <property type="entry name" value="MppA"/>
    <property type="match status" value="1"/>
</dbReference>
<keyword evidence="2 3" id="KW-0732">Signal</keyword>
<evidence type="ECO:0000313" key="6">
    <source>
        <dbReference type="Proteomes" id="UP000184327"/>
    </source>
</evidence>
<dbReference type="GO" id="GO:1904680">
    <property type="term" value="F:peptide transmembrane transporter activity"/>
    <property type="evidence" value="ECO:0007669"/>
    <property type="project" value="TreeGrafter"/>
</dbReference>
<dbReference type="CDD" id="cd08517">
    <property type="entry name" value="PBP2_NikA_DppA_OppA_like_13"/>
    <property type="match status" value="1"/>
</dbReference>
<organism evidence="5 6">
    <name type="scientific">Lampropedia hyalina DSM 16112</name>
    <dbReference type="NCBI Taxonomy" id="1122156"/>
    <lineage>
        <taxon>Bacteria</taxon>
        <taxon>Pseudomonadati</taxon>
        <taxon>Pseudomonadota</taxon>
        <taxon>Betaproteobacteria</taxon>
        <taxon>Burkholderiales</taxon>
        <taxon>Comamonadaceae</taxon>
        <taxon>Lampropedia</taxon>
    </lineage>
</organism>
<keyword evidence="6" id="KW-1185">Reference proteome</keyword>
<dbReference type="InterPro" id="IPR000914">
    <property type="entry name" value="SBP_5_dom"/>
</dbReference>